<organism evidence="1 2">
    <name type="scientific">Dyadobacter fermentans</name>
    <dbReference type="NCBI Taxonomy" id="94254"/>
    <lineage>
        <taxon>Bacteria</taxon>
        <taxon>Pseudomonadati</taxon>
        <taxon>Bacteroidota</taxon>
        <taxon>Cytophagia</taxon>
        <taxon>Cytophagales</taxon>
        <taxon>Spirosomataceae</taxon>
        <taxon>Dyadobacter</taxon>
    </lineage>
</organism>
<dbReference type="Proteomes" id="UP001264980">
    <property type="component" value="Unassembled WGS sequence"/>
</dbReference>
<dbReference type="RefSeq" id="WP_291036826.1">
    <property type="nucleotide sequence ID" value="NZ_JAVDTI010000013.1"/>
</dbReference>
<protein>
    <recommendedName>
        <fullName evidence="3">DUF2279 domain-containing protein</fullName>
    </recommendedName>
</protein>
<keyword evidence="2" id="KW-1185">Reference proteome</keyword>
<reference evidence="1 2" key="1">
    <citation type="submission" date="2023-07" db="EMBL/GenBank/DDBJ databases">
        <title>Sorghum-associated microbial communities from plants grown in Nebraska, USA.</title>
        <authorList>
            <person name="Schachtman D."/>
        </authorList>
    </citation>
    <scope>NUCLEOTIDE SEQUENCE [LARGE SCALE GENOMIC DNA]</scope>
    <source>
        <strain evidence="1 2">BE57</strain>
    </source>
</reference>
<accession>A0ABU1R8N1</accession>
<comment type="caution">
    <text evidence="1">The sequence shown here is derived from an EMBL/GenBank/DDBJ whole genome shotgun (WGS) entry which is preliminary data.</text>
</comment>
<gene>
    <name evidence="1" type="ORF">J2W84_006847</name>
</gene>
<name>A0ABU1R8N1_9BACT</name>
<evidence type="ECO:0000313" key="1">
    <source>
        <dbReference type="EMBL" id="MDR6809771.1"/>
    </source>
</evidence>
<dbReference type="EMBL" id="JAVDTI010000013">
    <property type="protein sequence ID" value="MDR6809771.1"/>
    <property type="molecule type" value="Genomic_DNA"/>
</dbReference>
<dbReference type="Pfam" id="PF10043">
    <property type="entry name" value="DUF2279"/>
    <property type="match status" value="1"/>
</dbReference>
<evidence type="ECO:0008006" key="3">
    <source>
        <dbReference type="Google" id="ProtNLM"/>
    </source>
</evidence>
<dbReference type="InterPro" id="IPR018736">
    <property type="entry name" value="DUF2279_periplasmic_lipo"/>
</dbReference>
<sequence length="295" mass="33463">MSIFFLISWQKRLKAQPNKRQEDSITVDKASIQRLRWVLAGQGLVYGASTYGLSKSWYKNPLTNFRFRDDTSEWLQIDKVGHLYSSYQIARHSEAIYISTGIPRKRAILYSALSGIMFLTPIEILDGFSPEYGFSPGDMIANVLGSSIYAIQMSLWNELRVNPKFSFHYTSLAGLRPELLGSSLSDRWLKDYNGQTYWLSASPASFFAGSKWPAWLCVSLGYGIGNTISANIIQSTQMGYLPHREYYLSLDIDFGKIKSKKKWVRVASFLANSVKIPAPTLFLCKKSFGARALYF</sequence>
<evidence type="ECO:0000313" key="2">
    <source>
        <dbReference type="Proteomes" id="UP001264980"/>
    </source>
</evidence>
<proteinExistence type="predicted"/>